<dbReference type="CDD" id="cd00496">
    <property type="entry name" value="PheRS_alpha_core"/>
    <property type="match status" value="1"/>
</dbReference>
<dbReference type="NCBIfam" id="NF003210">
    <property type="entry name" value="PRK04172.1"/>
    <property type="match status" value="1"/>
</dbReference>
<dbReference type="AlphaFoldDB" id="A0A497ETQ1"/>
<sequence>MVLCCCGLGVSLELRESELKLLKTLIELGGKATITALAQKMGVHESATYTPLMLLIDKGLVSMRERTDRLLKCTDEGRKCAEKGLPEERLLKALKRLGGKSEVSIVLEEACIAEEEVDAALGWAKKRGLIKLSSVEGKRFIEIVKEVEEVEEGKILKDICAKGTVEEYEYRNLLNVVSILIDRGLLEVEERKEREVEVTSLGLEVAEKAKPTLTKLNADIIRKGIWRHYSLQPYDVKAKPPKLYPGKKHPYLEFLEELKEILLAMGFEEAMGPYVEYEFWNFDALFQAQNHPAREVHDSFFIAYPREGAIDADQDYIEKVKEEHERGWGYKWDLSIARRYVMRSQTTAVSIRFLAQHKKPPIKMFCLSKVFRPDVVDAKHSVEFHQLDGIVGDHVINFKHLLGILAAIAKELGFEAIKFVPSYFPFTEPSVEGFVKHPKLGWIECLGAGLFRPEVLRPLNIDFQVIAWGIGVDRLAMIKLGINDIRDLHTMRLDKLRGAFRG</sequence>
<gene>
    <name evidence="11" type="primary">pheS</name>
    <name evidence="13" type="ORF">DRJ31_00980</name>
</gene>
<dbReference type="PROSITE" id="PS50862">
    <property type="entry name" value="AA_TRNA_LIGASE_II"/>
    <property type="match status" value="1"/>
</dbReference>
<dbReference type="GO" id="GO:0000049">
    <property type="term" value="F:tRNA binding"/>
    <property type="evidence" value="ECO:0007669"/>
    <property type="project" value="InterPro"/>
</dbReference>
<dbReference type="SUPFAM" id="SSF46785">
    <property type="entry name" value="Winged helix' DNA-binding domain"/>
    <property type="match status" value="1"/>
</dbReference>
<dbReference type="GO" id="GO:0006432">
    <property type="term" value="P:phenylalanyl-tRNA aminoacylation"/>
    <property type="evidence" value="ECO:0007669"/>
    <property type="project" value="UniProtKB-UniRule"/>
</dbReference>
<dbReference type="EC" id="6.1.1.20" evidence="11"/>
<evidence type="ECO:0000256" key="5">
    <source>
        <dbReference type="ARBA" id="ARBA00022723"/>
    </source>
</evidence>
<dbReference type="GO" id="GO:0005737">
    <property type="term" value="C:cytoplasm"/>
    <property type="evidence" value="ECO:0007669"/>
    <property type="project" value="UniProtKB-SubCell"/>
</dbReference>
<dbReference type="FunFam" id="3.30.930.10:FF:000095">
    <property type="entry name" value="Phenylalanine--tRNA ligase alpha subunit"/>
    <property type="match status" value="1"/>
</dbReference>
<dbReference type="PANTHER" id="PTHR11538">
    <property type="entry name" value="PHENYLALANYL-TRNA SYNTHETASE"/>
    <property type="match status" value="1"/>
</dbReference>
<evidence type="ECO:0000256" key="4">
    <source>
        <dbReference type="ARBA" id="ARBA00022598"/>
    </source>
</evidence>
<comment type="subunit">
    <text evidence="11">Tetramer of two alpha and two beta subunits.</text>
</comment>
<feature type="binding site" evidence="11">
    <location>
        <begin position="386"/>
        <end position="388"/>
    </location>
    <ligand>
        <name>L-phenylalanine</name>
        <dbReference type="ChEBI" id="CHEBI:58095"/>
    </ligand>
</feature>
<dbReference type="SUPFAM" id="SSF55681">
    <property type="entry name" value="Class II aaRS and biotin synthetases"/>
    <property type="match status" value="1"/>
</dbReference>
<evidence type="ECO:0000256" key="9">
    <source>
        <dbReference type="ARBA" id="ARBA00022917"/>
    </source>
</evidence>
<evidence type="ECO:0000256" key="11">
    <source>
        <dbReference type="HAMAP-Rule" id="MF_00282"/>
    </source>
</evidence>
<comment type="similarity">
    <text evidence="2 11">Belongs to the class-II aminoacyl-tRNA synthetase family. Phe-tRNA synthetase alpha subunit type 2 subfamily.</text>
</comment>
<keyword evidence="7 11" id="KW-0067">ATP-binding</keyword>
<evidence type="ECO:0000256" key="7">
    <source>
        <dbReference type="ARBA" id="ARBA00022840"/>
    </source>
</evidence>
<protein>
    <recommendedName>
        <fullName evidence="11">Phenylalanine--tRNA ligase alpha subunit</fullName>
        <ecNumber evidence="11">6.1.1.20</ecNumber>
    </recommendedName>
    <alternativeName>
        <fullName evidence="11">Phenylalanyl-tRNA synthetase alpha subunit</fullName>
        <shortName evidence="11">PheRS</shortName>
    </alternativeName>
</protein>
<dbReference type="HAMAP" id="MF_00282">
    <property type="entry name" value="Phe_tRNA_synth_alpha2"/>
    <property type="match status" value="1"/>
</dbReference>
<dbReference type="InterPro" id="IPR022917">
    <property type="entry name" value="Phe_tRNA_ligase_alpha_bac/arc"/>
</dbReference>
<keyword evidence="10 11" id="KW-0030">Aminoacyl-tRNA synthetase</keyword>
<dbReference type="InterPro" id="IPR036388">
    <property type="entry name" value="WH-like_DNA-bd_sf"/>
</dbReference>
<dbReference type="GO" id="GO:0004826">
    <property type="term" value="F:phenylalanine-tRNA ligase activity"/>
    <property type="evidence" value="ECO:0007669"/>
    <property type="project" value="UniProtKB-UniRule"/>
</dbReference>
<dbReference type="PANTHER" id="PTHR11538:SF40">
    <property type="entry name" value="PHENYLALANINE--TRNA LIGASE ALPHA SUBUNIT"/>
    <property type="match status" value="1"/>
</dbReference>
<feature type="domain" description="Aminoacyl-transfer RNA synthetases class-II family profile" evidence="12">
    <location>
        <begin position="258"/>
        <end position="493"/>
    </location>
</feature>
<keyword evidence="4 11" id="KW-0436">Ligase</keyword>
<name>A0A497ETQ1_9CREN</name>
<evidence type="ECO:0000259" key="12">
    <source>
        <dbReference type="PROSITE" id="PS50862"/>
    </source>
</evidence>
<dbReference type="Proteomes" id="UP000278475">
    <property type="component" value="Unassembled WGS sequence"/>
</dbReference>
<evidence type="ECO:0000313" key="14">
    <source>
        <dbReference type="Proteomes" id="UP000278475"/>
    </source>
</evidence>
<dbReference type="Gene3D" id="1.10.10.10">
    <property type="entry name" value="Winged helix-like DNA-binding domain superfamily/Winged helix DNA-binding domain"/>
    <property type="match status" value="1"/>
</dbReference>
<evidence type="ECO:0000256" key="6">
    <source>
        <dbReference type="ARBA" id="ARBA00022741"/>
    </source>
</evidence>
<dbReference type="GO" id="GO:0005524">
    <property type="term" value="F:ATP binding"/>
    <property type="evidence" value="ECO:0007669"/>
    <property type="project" value="UniProtKB-UniRule"/>
</dbReference>
<dbReference type="NCBIfam" id="TIGR00468">
    <property type="entry name" value="pheS"/>
    <property type="match status" value="1"/>
</dbReference>
<comment type="subcellular location">
    <subcellularLocation>
        <location evidence="1 11">Cytoplasm</location>
    </subcellularLocation>
</comment>
<dbReference type="InterPro" id="IPR006195">
    <property type="entry name" value="aa-tRNA-synth_II"/>
</dbReference>
<keyword evidence="8 11" id="KW-0460">Magnesium</keyword>
<dbReference type="Gene3D" id="3.30.930.10">
    <property type="entry name" value="Bira Bifunctional Protein, Domain 2"/>
    <property type="match status" value="1"/>
</dbReference>
<dbReference type="InterPro" id="IPR036390">
    <property type="entry name" value="WH_DNA-bd_sf"/>
</dbReference>
<feature type="binding site" evidence="11">
    <location>
        <position position="428"/>
    </location>
    <ligand>
        <name>Mg(2+)</name>
        <dbReference type="ChEBI" id="CHEBI:18420"/>
        <note>ligand shared with heterodimeric partner</note>
    </ligand>
</feature>
<feature type="binding site" evidence="11">
    <location>
        <position position="451"/>
    </location>
    <ligand>
        <name>L-phenylalanine</name>
        <dbReference type="ChEBI" id="CHEBI:58095"/>
    </ligand>
</feature>
<feature type="binding site" evidence="11">
    <location>
        <position position="426"/>
    </location>
    <ligand>
        <name>L-phenylalanine</name>
        <dbReference type="ChEBI" id="CHEBI:58095"/>
    </ligand>
</feature>
<feature type="binding site" evidence="11">
    <location>
        <position position="347"/>
    </location>
    <ligand>
        <name>L-phenylalanine</name>
        <dbReference type="ChEBI" id="CHEBI:58095"/>
    </ligand>
</feature>
<dbReference type="InterPro" id="IPR004529">
    <property type="entry name" value="Phe-tRNA-synth_IIc_asu"/>
</dbReference>
<evidence type="ECO:0000256" key="8">
    <source>
        <dbReference type="ARBA" id="ARBA00022842"/>
    </source>
</evidence>
<dbReference type="InterPro" id="IPR002319">
    <property type="entry name" value="Phenylalanyl-tRNA_Synthase"/>
</dbReference>
<dbReference type="Pfam" id="PF01409">
    <property type="entry name" value="tRNA-synt_2d"/>
    <property type="match status" value="1"/>
</dbReference>
<evidence type="ECO:0000256" key="3">
    <source>
        <dbReference type="ARBA" id="ARBA00022490"/>
    </source>
</evidence>
<keyword evidence="6 11" id="KW-0547">Nucleotide-binding</keyword>
<evidence type="ECO:0000313" key="13">
    <source>
        <dbReference type="EMBL" id="RLE50516.1"/>
    </source>
</evidence>
<keyword evidence="3 11" id="KW-0963">Cytoplasm</keyword>
<comment type="caution">
    <text evidence="13">The sequence shown here is derived from an EMBL/GenBank/DDBJ whole genome shotgun (WGS) entry which is preliminary data.</text>
</comment>
<comment type="cofactor">
    <cofactor evidence="11">
        <name>Mg(2+)</name>
        <dbReference type="ChEBI" id="CHEBI:18420"/>
    </cofactor>
    <text evidence="11">Binds 2 magnesium ions per tetramer.</text>
</comment>
<dbReference type="GO" id="GO:0000287">
    <property type="term" value="F:magnesium ion binding"/>
    <property type="evidence" value="ECO:0007669"/>
    <property type="project" value="UniProtKB-UniRule"/>
</dbReference>
<organism evidence="13 14">
    <name type="scientific">Thermoproteota archaeon</name>
    <dbReference type="NCBI Taxonomy" id="2056631"/>
    <lineage>
        <taxon>Archaea</taxon>
        <taxon>Thermoproteota</taxon>
    </lineage>
</organism>
<dbReference type="InterPro" id="IPR045864">
    <property type="entry name" value="aa-tRNA-synth_II/BPL/LPL"/>
</dbReference>
<reference evidence="13 14" key="1">
    <citation type="submission" date="2018-06" db="EMBL/GenBank/DDBJ databases">
        <title>Extensive metabolic versatility and redundancy in microbially diverse, dynamic hydrothermal sediments.</title>
        <authorList>
            <person name="Dombrowski N."/>
            <person name="Teske A."/>
            <person name="Baker B.J."/>
        </authorList>
    </citation>
    <scope>NUCLEOTIDE SEQUENCE [LARGE SCALE GENOMIC DNA]</scope>
    <source>
        <strain evidence="13">B66_G16</strain>
    </source>
</reference>
<keyword evidence="9 11" id="KW-0648">Protein biosynthesis</keyword>
<dbReference type="EMBL" id="QMQV01000004">
    <property type="protein sequence ID" value="RLE50516.1"/>
    <property type="molecule type" value="Genomic_DNA"/>
</dbReference>
<proteinExistence type="inferred from homology"/>
<comment type="catalytic activity">
    <reaction evidence="11">
        <text>tRNA(Phe) + L-phenylalanine + ATP = L-phenylalanyl-tRNA(Phe) + AMP + diphosphate + H(+)</text>
        <dbReference type="Rhea" id="RHEA:19413"/>
        <dbReference type="Rhea" id="RHEA-COMP:9668"/>
        <dbReference type="Rhea" id="RHEA-COMP:9699"/>
        <dbReference type="ChEBI" id="CHEBI:15378"/>
        <dbReference type="ChEBI" id="CHEBI:30616"/>
        <dbReference type="ChEBI" id="CHEBI:33019"/>
        <dbReference type="ChEBI" id="CHEBI:58095"/>
        <dbReference type="ChEBI" id="CHEBI:78442"/>
        <dbReference type="ChEBI" id="CHEBI:78531"/>
        <dbReference type="ChEBI" id="CHEBI:456215"/>
        <dbReference type="EC" id="6.1.1.20"/>
    </reaction>
</comment>
<evidence type="ECO:0000256" key="1">
    <source>
        <dbReference type="ARBA" id="ARBA00004496"/>
    </source>
</evidence>
<evidence type="ECO:0000256" key="10">
    <source>
        <dbReference type="ARBA" id="ARBA00023146"/>
    </source>
</evidence>
<keyword evidence="5 11" id="KW-0479">Metal-binding</keyword>
<accession>A0A497ETQ1</accession>
<evidence type="ECO:0000256" key="2">
    <source>
        <dbReference type="ARBA" id="ARBA00006703"/>
    </source>
</evidence>